<dbReference type="InterPro" id="IPR039982">
    <property type="entry name" value="Ribosomal_mL65"/>
</dbReference>
<feature type="region of interest" description="Disordered" evidence="5">
    <location>
        <begin position="517"/>
        <end position="553"/>
    </location>
</feature>
<keyword evidence="2" id="KW-0689">Ribosomal protein</keyword>
<dbReference type="InParanoid" id="E9G8P9"/>
<dbReference type="Pfam" id="PF07147">
    <property type="entry name" value="PDCD9"/>
    <property type="match status" value="1"/>
</dbReference>
<gene>
    <name evidence="6" type="ORF">DAPPUDRAFT_209756</name>
</gene>
<dbReference type="PANTHER" id="PTHR13014:SF3">
    <property type="entry name" value="LARGE RIBOSOMAL SUBUNIT PROTEIN ML65"/>
    <property type="match status" value="1"/>
</dbReference>
<dbReference type="KEGG" id="dpx:DAPPUDRAFT_209756"/>
<dbReference type="OrthoDB" id="6041973at2759"/>
<keyword evidence="7" id="KW-1185">Reference proteome</keyword>
<dbReference type="FunCoup" id="E9G8P9">
    <property type="interactions" value="456"/>
</dbReference>
<evidence type="ECO:0000313" key="7">
    <source>
        <dbReference type="Proteomes" id="UP000000305"/>
    </source>
</evidence>
<evidence type="ECO:0008006" key="8">
    <source>
        <dbReference type="Google" id="ProtNLM"/>
    </source>
</evidence>
<keyword evidence="4" id="KW-0687">Ribonucleoprotein</keyword>
<dbReference type="GO" id="GO:0006412">
    <property type="term" value="P:translation"/>
    <property type="evidence" value="ECO:0007669"/>
    <property type="project" value="InterPro"/>
</dbReference>
<name>E9G8P9_DAPPU</name>
<feature type="compositionally biased region" description="Basic residues" evidence="5">
    <location>
        <begin position="529"/>
        <end position="544"/>
    </location>
</feature>
<dbReference type="OMA" id="VNMPRYY"/>
<dbReference type="Proteomes" id="UP000000305">
    <property type="component" value="Unassembled WGS sequence"/>
</dbReference>
<sequence>MAFKLSVANEATKKSLISQCRRISSYFQPSESEYESKPVYPPILDLSYEARKERKIEEIAQNITKLGTVEEKLIELNAPKYYGWWALNLYERVISYNALPFTQFATRTCLVNELPSIYNDVDAIALKSLPIIKDKLNDLLLQEFEYVSPRTNRKGETKSEATESDRRSRNFIPLLNRLLVNQLSQHNEDLQTTEVDYEPRLEAFWSLGGIEPGKILKNIREKNEKFHKGKADDPIDRPIQYYGSPRLSLRHNKPLPQLLDRNSGLSVEGTVPSWNLDPRVMGYKYKFCRAVNVPGFWPGTETQHGYMSYLSRGYLKRRDEELSISDHQDALHVQAILHSFAWTLSQACYLGFGPYTELTYPLSTQTIITDGQNYSFSAYQLNTCALYNKHSGDANPHRNVCFSTDEMKLYDIIENGQVKGFNDDVLKSLIKFYLIKPTEPQVNMRPYLSPELYIGNVSDTERRQKTEKNFKFLVSNRPNHILKDEIHQWEKIYKIDHDTRPMEKKIRFFETGDPAPGMKRLDDFNPKYVPKHLRNPPKRSRRGRLPVQPSIKL</sequence>
<organism evidence="6 7">
    <name type="scientific">Daphnia pulex</name>
    <name type="common">Water flea</name>
    <dbReference type="NCBI Taxonomy" id="6669"/>
    <lineage>
        <taxon>Eukaryota</taxon>
        <taxon>Metazoa</taxon>
        <taxon>Ecdysozoa</taxon>
        <taxon>Arthropoda</taxon>
        <taxon>Crustacea</taxon>
        <taxon>Branchiopoda</taxon>
        <taxon>Diplostraca</taxon>
        <taxon>Cladocera</taxon>
        <taxon>Anomopoda</taxon>
        <taxon>Daphniidae</taxon>
        <taxon>Daphnia</taxon>
    </lineage>
</organism>
<evidence type="ECO:0000256" key="4">
    <source>
        <dbReference type="ARBA" id="ARBA00023274"/>
    </source>
</evidence>
<comment type="subcellular location">
    <subcellularLocation>
        <location evidence="1">Mitochondrion</location>
    </subcellularLocation>
</comment>
<keyword evidence="3" id="KW-0496">Mitochondrion</keyword>
<evidence type="ECO:0000256" key="3">
    <source>
        <dbReference type="ARBA" id="ARBA00023128"/>
    </source>
</evidence>
<dbReference type="STRING" id="6669.E9G8P9"/>
<dbReference type="HOGENOM" id="CLU_035549_0_0_1"/>
<protein>
    <recommendedName>
        <fullName evidence="8">28S ribosomal protein S30, mitochondrial</fullName>
    </recommendedName>
</protein>
<proteinExistence type="predicted"/>
<dbReference type="PANTHER" id="PTHR13014">
    <property type="entry name" value="MITOCHONDRIAL 28S RIBOSOMAL PROTEIN S30/P52 PRO-APOTOTIC PROTEIN"/>
    <property type="match status" value="1"/>
</dbReference>
<evidence type="ECO:0000256" key="5">
    <source>
        <dbReference type="SAM" id="MobiDB-lite"/>
    </source>
</evidence>
<dbReference type="GO" id="GO:0005762">
    <property type="term" value="C:mitochondrial large ribosomal subunit"/>
    <property type="evidence" value="ECO:0000318"/>
    <property type="project" value="GO_Central"/>
</dbReference>
<dbReference type="GO" id="GO:0003735">
    <property type="term" value="F:structural constituent of ribosome"/>
    <property type="evidence" value="ECO:0007669"/>
    <property type="project" value="InterPro"/>
</dbReference>
<evidence type="ECO:0000313" key="6">
    <source>
        <dbReference type="EMBL" id="EFX84230.1"/>
    </source>
</evidence>
<reference evidence="6 7" key="1">
    <citation type="journal article" date="2011" name="Science">
        <title>The ecoresponsive genome of Daphnia pulex.</title>
        <authorList>
            <person name="Colbourne J.K."/>
            <person name="Pfrender M.E."/>
            <person name="Gilbert D."/>
            <person name="Thomas W.K."/>
            <person name="Tucker A."/>
            <person name="Oakley T.H."/>
            <person name="Tokishita S."/>
            <person name="Aerts A."/>
            <person name="Arnold G.J."/>
            <person name="Basu M.K."/>
            <person name="Bauer D.J."/>
            <person name="Caceres C.E."/>
            <person name="Carmel L."/>
            <person name="Casola C."/>
            <person name="Choi J.H."/>
            <person name="Detter J.C."/>
            <person name="Dong Q."/>
            <person name="Dusheyko S."/>
            <person name="Eads B.D."/>
            <person name="Frohlich T."/>
            <person name="Geiler-Samerotte K.A."/>
            <person name="Gerlach D."/>
            <person name="Hatcher P."/>
            <person name="Jogdeo S."/>
            <person name="Krijgsveld J."/>
            <person name="Kriventseva E.V."/>
            <person name="Kultz D."/>
            <person name="Laforsch C."/>
            <person name="Lindquist E."/>
            <person name="Lopez J."/>
            <person name="Manak J.R."/>
            <person name="Muller J."/>
            <person name="Pangilinan J."/>
            <person name="Patwardhan R.P."/>
            <person name="Pitluck S."/>
            <person name="Pritham E.J."/>
            <person name="Rechtsteiner A."/>
            <person name="Rho M."/>
            <person name="Rogozin I.B."/>
            <person name="Sakarya O."/>
            <person name="Salamov A."/>
            <person name="Schaack S."/>
            <person name="Shapiro H."/>
            <person name="Shiga Y."/>
            <person name="Skalitzky C."/>
            <person name="Smith Z."/>
            <person name="Souvorov A."/>
            <person name="Sung W."/>
            <person name="Tang Z."/>
            <person name="Tsuchiya D."/>
            <person name="Tu H."/>
            <person name="Vos H."/>
            <person name="Wang M."/>
            <person name="Wolf Y.I."/>
            <person name="Yamagata H."/>
            <person name="Yamada T."/>
            <person name="Ye Y."/>
            <person name="Shaw J.R."/>
            <person name="Andrews J."/>
            <person name="Crease T.J."/>
            <person name="Tang H."/>
            <person name="Lucas S.M."/>
            <person name="Robertson H.M."/>
            <person name="Bork P."/>
            <person name="Koonin E.V."/>
            <person name="Zdobnov E.M."/>
            <person name="Grigoriev I.V."/>
            <person name="Lynch M."/>
            <person name="Boore J.L."/>
        </authorList>
    </citation>
    <scope>NUCLEOTIDE SEQUENCE [LARGE SCALE GENOMIC DNA]</scope>
</reference>
<dbReference type="EMBL" id="GL732535">
    <property type="protein sequence ID" value="EFX84230.1"/>
    <property type="molecule type" value="Genomic_DNA"/>
</dbReference>
<accession>E9G8P9</accession>
<dbReference type="InterPro" id="IPR010793">
    <property type="entry name" value="Ribosomal_mL37/mL65"/>
</dbReference>
<dbReference type="eggNOG" id="KOG4461">
    <property type="taxonomic scope" value="Eukaryota"/>
</dbReference>
<evidence type="ECO:0000256" key="1">
    <source>
        <dbReference type="ARBA" id="ARBA00004173"/>
    </source>
</evidence>
<dbReference type="PhylomeDB" id="E9G8P9"/>
<dbReference type="AlphaFoldDB" id="E9G8P9"/>
<evidence type="ECO:0000256" key="2">
    <source>
        <dbReference type="ARBA" id="ARBA00022980"/>
    </source>
</evidence>